<feature type="transmembrane region" description="Helical" evidence="1">
    <location>
        <begin position="391"/>
        <end position="413"/>
    </location>
</feature>
<feature type="transmembrane region" description="Helical" evidence="1">
    <location>
        <begin position="297"/>
        <end position="314"/>
    </location>
</feature>
<evidence type="ECO:0008006" key="4">
    <source>
        <dbReference type="Google" id="ProtNLM"/>
    </source>
</evidence>
<feature type="transmembrane region" description="Helical" evidence="1">
    <location>
        <begin position="147"/>
        <end position="172"/>
    </location>
</feature>
<feature type="transmembrane region" description="Helical" evidence="1">
    <location>
        <begin position="111"/>
        <end position="135"/>
    </location>
</feature>
<feature type="transmembrane region" description="Helical" evidence="1">
    <location>
        <begin position="320"/>
        <end position="336"/>
    </location>
</feature>
<keyword evidence="3" id="KW-1185">Reference proteome</keyword>
<keyword evidence="1" id="KW-0812">Transmembrane</keyword>
<dbReference type="Pfam" id="PF05975">
    <property type="entry name" value="EcsB"/>
    <property type="match status" value="1"/>
</dbReference>
<dbReference type="EMBL" id="BAAACX010000002">
    <property type="protein sequence ID" value="GAA0373461.1"/>
    <property type="molecule type" value="Genomic_DNA"/>
</dbReference>
<feature type="transmembrane region" description="Helical" evidence="1">
    <location>
        <begin position="68"/>
        <end position="91"/>
    </location>
</feature>
<proteinExistence type="predicted"/>
<feature type="transmembrane region" description="Helical" evidence="1">
    <location>
        <begin position="367"/>
        <end position="385"/>
    </location>
</feature>
<feature type="transmembrane region" description="Helical" evidence="1">
    <location>
        <begin position="37"/>
        <end position="56"/>
    </location>
</feature>
<keyword evidence="1" id="KW-0472">Membrane</keyword>
<evidence type="ECO:0000313" key="3">
    <source>
        <dbReference type="Proteomes" id="UP001500340"/>
    </source>
</evidence>
<feature type="transmembrane region" description="Helical" evidence="1">
    <location>
        <begin position="179"/>
        <end position="199"/>
    </location>
</feature>
<accession>A0ABP3HLC7</accession>
<comment type="caution">
    <text evidence="2">The sequence shown here is derived from an EMBL/GenBank/DDBJ whole genome shotgun (WGS) entry which is preliminary data.</text>
</comment>
<name>A0ABP3HLC7_9BACL</name>
<organism evidence="2 3">
    <name type="scientific">Paenibacillus motobuensis</name>
    <dbReference type="NCBI Taxonomy" id="295324"/>
    <lineage>
        <taxon>Bacteria</taxon>
        <taxon>Bacillati</taxon>
        <taxon>Bacillota</taxon>
        <taxon>Bacilli</taxon>
        <taxon>Bacillales</taxon>
        <taxon>Paenibacillaceae</taxon>
        <taxon>Paenibacillus</taxon>
    </lineage>
</organism>
<gene>
    <name evidence="2" type="ORF">GCM10008933_00570</name>
</gene>
<reference evidence="3" key="1">
    <citation type="journal article" date="2019" name="Int. J. Syst. Evol. Microbiol.">
        <title>The Global Catalogue of Microorganisms (GCM) 10K type strain sequencing project: providing services to taxonomists for standard genome sequencing and annotation.</title>
        <authorList>
            <consortium name="The Broad Institute Genomics Platform"/>
            <consortium name="The Broad Institute Genome Sequencing Center for Infectious Disease"/>
            <person name="Wu L."/>
            <person name="Ma J."/>
        </authorList>
    </citation>
    <scope>NUCLEOTIDE SEQUENCE [LARGE SCALE GENOMIC DNA]</scope>
    <source>
        <strain evidence="3">JCM 12774</strain>
    </source>
</reference>
<evidence type="ECO:0000313" key="2">
    <source>
        <dbReference type="EMBL" id="GAA0373461.1"/>
    </source>
</evidence>
<sequence>MNKISSSTRAGSLFRRRWLDYIRHQTGVLRIAFDRVVLLYIGIPGLLLLGRVYYGLWQDVLPNWLTGLPFQAVPVVLILLTLLLSGLVLYIEAADVLFLKQHPKWVRGIMLRAISLALAQRLVVILLEAVLLLPLLWRIYGMGSREIFILFALTYAMNAVYLLLSNLIAVVFTGLRRTLLVFFGTGSLLASYIVGVLCIELRPEISIIILLCYCLVSIWLIGRRVSLQGRFEAGIREEERQRTKLTGMILQPSVERPTKTRPRPWLFRRSGHLIRQRQVHDRVTEAAVKSFFRGREVLLYVQFAIYGFMAVFLPPYPVNLLVYVGLILLLFQWMNSQRRAFYQAKLLAILPKDENLEFICAPKTMRLLLFPAILVITAGLCMNLFTPGWGLLAAIPLGPAVSLLVVPVLWRFFSMSSRHRKV</sequence>
<dbReference type="RefSeq" id="WP_343855871.1">
    <property type="nucleotide sequence ID" value="NZ_BAAACX010000002.1"/>
</dbReference>
<evidence type="ECO:0000256" key="1">
    <source>
        <dbReference type="SAM" id="Phobius"/>
    </source>
</evidence>
<dbReference type="InterPro" id="IPR010288">
    <property type="entry name" value="EcsB_ABC"/>
</dbReference>
<feature type="transmembrane region" description="Helical" evidence="1">
    <location>
        <begin position="205"/>
        <end position="222"/>
    </location>
</feature>
<protein>
    <recommendedName>
        <fullName evidence="4">ABC transporter permease</fullName>
    </recommendedName>
</protein>
<dbReference type="Proteomes" id="UP001500340">
    <property type="component" value="Unassembled WGS sequence"/>
</dbReference>
<keyword evidence="1" id="KW-1133">Transmembrane helix</keyword>